<feature type="active site" description="Nucleophile" evidence="8">
    <location>
        <position position="32"/>
    </location>
</feature>
<dbReference type="Gene3D" id="3.40.30.10">
    <property type="entry name" value="Glutaredoxin"/>
    <property type="match status" value="1"/>
</dbReference>
<dbReference type="GO" id="GO:0015035">
    <property type="term" value="F:protein-disulfide reductase activity"/>
    <property type="evidence" value="ECO:0007669"/>
    <property type="project" value="UniProtKB-UniRule"/>
</dbReference>
<evidence type="ECO:0000313" key="11">
    <source>
        <dbReference type="EMBL" id="SEF39640.1"/>
    </source>
</evidence>
<gene>
    <name evidence="11" type="ORF">SAMN05216354_0218</name>
</gene>
<feature type="domain" description="Thioredoxin" evidence="10">
    <location>
        <begin position="1"/>
        <end position="104"/>
    </location>
</feature>
<evidence type="ECO:0000256" key="6">
    <source>
        <dbReference type="NCBIfam" id="TIGR01068"/>
    </source>
</evidence>
<dbReference type="InterPro" id="IPR036249">
    <property type="entry name" value="Thioredoxin-like_sf"/>
</dbReference>
<feature type="disulfide bond" description="Redox-active" evidence="9">
    <location>
        <begin position="29"/>
        <end position="32"/>
    </location>
</feature>
<reference evidence="11 12" key="1">
    <citation type="submission" date="2016-10" db="EMBL/GenBank/DDBJ databases">
        <authorList>
            <person name="de Groot N.N."/>
        </authorList>
    </citation>
    <scope>NUCLEOTIDE SEQUENCE [LARGE SCALE GENOMIC DNA]</scope>
    <source>
        <strain evidence="11 12">AR32</strain>
    </source>
</reference>
<dbReference type="FunFam" id="3.40.30.10:FF:000001">
    <property type="entry name" value="Thioredoxin"/>
    <property type="match status" value="1"/>
</dbReference>
<dbReference type="PANTHER" id="PTHR45663">
    <property type="entry name" value="GEO12009P1"/>
    <property type="match status" value="1"/>
</dbReference>
<evidence type="ECO:0000256" key="1">
    <source>
        <dbReference type="ARBA" id="ARBA00008987"/>
    </source>
</evidence>
<feature type="site" description="Contributes to redox potential value" evidence="8">
    <location>
        <position position="31"/>
    </location>
</feature>
<comment type="similarity">
    <text evidence="1 7">Belongs to the thioredoxin family.</text>
</comment>
<dbReference type="InterPro" id="IPR013766">
    <property type="entry name" value="Thioredoxin_domain"/>
</dbReference>
<dbReference type="Proteomes" id="UP000236735">
    <property type="component" value="Unassembled WGS sequence"/>
</dbReference>
<evidence type="ECO:0000313" key="12">
    <source>
        <dbReference type="Proteomes" id="UP000236735"/>
    </source>
</evidence>
<evidence type="ECO:0000259" key="10">
    <source>
        <dbReference type="PROSITE" id="PS51352"/>
    </source>
</evidence>
<evidence type="ECO:0000256" key="8">
    <source>
        <dbReference type="PIRSR" id="PIRSR000077-1"/>
    </source>
</evidence>
<dbReference type="GO" id="GO:0005829">
    <property type="term" value="C:cytosol"/>
    <property type="evidence" value="ECO:0007669"/>
    <property type="project" value="TreeGrafter"/>
</dbReference>
<evidence type="ECO:0000256" key="4">
    <source>
        <dbReference type="ARBA" id="ARBA00023157"/>
    </source>
</evidence>
<organism evidence="11 12">
    <name type="scientific">Xylanibacter ruminicola</name>
    <name type="common">Prevotella ruminicola</name>
    <dbReference type="NCBI Taxonomy" id="839"/>
    <lineage>
        <taxon>Bacteria</taxon>
        <taxon>Pseudomonadati</taxon>
        <taxon>Bacteroidota</taxon>
        <taxon>Bacteroidia</taxon>
        <taxon>Bacteroidales</taxon>
        <taxon>Prevotellaceae</taxon>
        <taxon>Xylanibacter</taxon>
    </lineage>
</organism>
<dbReference type="PANTHER" id="PTHR45663:SF11">
    <property type="entry name" value="GEO12009P1"/>
    <property type="match status" value="1"/>
</dbReference>
<evidence type="ECO:0000256" key="5">
    <source>
        <dbReference type="ARBA" id="ARBA00023284"/>
    </source>
</evidence>
<dbReference type="NCBIfam" id="TIGR01068">
    <property type="entry name" value="thioredoxin"/>
    <property type="match status" value="1"/>
</dbReference>
<dbReference type="CDD" id="cd02947">
    <property type="entry name" value="TRX_family"/>
    <property type="match status" value="1"/>
</dbReference>
<feature type="site" description="Deprotonates C-terminal active site Cys" evidence="8">
    <location>
        <position position="23"/>
    </location>
</feature>
<dbReference type="PIRSF" id="PIRSF000077">
    <property type="entry name" value="Thioredoxin"/>
    <property type="match status" value="1"/>
</dbReference>
<evidence type="ECO:0000256" key="7">
    <source>
        <dbReference type="PIRNR" id="PIRNR000077"/>
    </source>
</evidence>
<keyword evidence="4 9" id="KW-1015">Disulfide bond</keyword>
<protein>
    <recommendedName>
        <fullName evidence="6 7">Thioredoxin</fullName>
    </recommendedName>
</protein>
<dbReference type="EMBL" id="FNUV01000001">
    <property type="protein sequence ID" value="SEF39640.1"/>
    <property type="molecule type" value="Genomic_DNA"/>
</dbReference>
<dbReference type="Pfam" id="PF00085">
    <property type="entry name" value="Thioredoxin"/>
    <property type="match status" value="1"/>
</dbReference>
<evidence type="ECO:0000256" key="9">
    <source>
        <dbReference type="PIRSR" id="PIRSR000077-4"/>
    </source>
</evidence>
<keyword evidence="5 9" id="KW-0676">Redox-active center</keyword>
<dbReference type="AlphaFoldDB" id="A0A1H5RN17"/>
<keyword evidence="2" id="KW-0813">Transport</keyword>
<name>A0A1H5RN17_XYLRU</name>
<keyword evidence="3" id="KW-0249">Electron transport</keyword>
<dbReference type="RefSeq" id="WP_036910217.1">
    <property type="nucleotide sequence ID" value="NZ_FNUV01000001.1"/>
</dbReference>
<dbReference type="GO" id="GO:0045454">
    <property type="term" value="P:cell redox homeostasis"/>
    <property type="evidence" value="ECO:0007669"/>
    <property type="project" value="TreeGrafter"/>
</dbReference>
<accession>A0A1H5RN17</accession>
<evidence type="ECO:0000256" key="3">
    <source>
        <dbReference type="ARBA" id="ARBA00022982"/>
    </source>
</evidence>
<dbReference type="PROSITE" id="PS00194">
    <property type="entry name" value="THIOREDOXIN_1"/>
    <property type="match status" value="1"/>
</dbReference>
<feature type="site" description="Contributes to redox potential value" evidence="8">
    <location>
        <position position="30"/>
    </location>
</feature>
<dbReference type="PRINTS" id="PR00421">
    <property type="entry name" value="THIOREDOXIN"/>
</dbReference>
<dbReference type="SUPFAM" id="SSF52833">
    <property type="entry name" value="Thioredoxin-like"/>
    <property type="match status" value="1"/>
</dbReference>
<feature type="active site" description="Nucleophile" evidence="8">
    <location>
        <position position="29"/>
    </location>
</feature>
<proteinExistence type="inferred from homology"/>
<evidence type="ECO:0000256" key="2">
    <source>
        <dbReference type="ARBA" id="ARBA00022448"/>
    </source>
</evidence>
<dbReference type="InterPro" id="IPR017937">
    <property type="entry name" value="Thioredoxin_CS"/>
</dbReference>
<dbReference type="PROSITE" id="PS51352">
    <property type="entry name" value="THIOREDOXIN_2"/>
    <property type="match status" value="1"/>
</dbReference>
<dbReference type="InterPro" id="IPR005746">
    <property type="entry name" value="Thioredoxin"/>
</dbReference>
<sequence>MEVTITKENFASLKAGNLPLVVDFWATWCGPCRMVAPIIEELSKEYDGKVVIGKCDVEDNEDIAAEFGIRNIPTILFFKNGEVVDKIIGAQPKAKIEEKIQTLL</sequence>